<dbReference type="EMBL" id="AM156909">
    <property type="protein sequence ID" value="CAJ42222.1"/>
    <property type="molecule type" value="Genomic_DNA"/>
</dbReference>
<protein>
    <submittedName>
        <fullName evidence="1">Uncharacterized protein</fullName>
    </submittedName>
</protein>
<reference evidence="1 2" key="1">
    <citation type="journal article" date="2006" name="J. Bacteriol.">
        <title>The genome of the novel phage Rtp, with a rosette-like tail tip, is homologous to the genome of phage T1.</title>
        <authorList>
            <person name="Wietzorrek A."/>
            <person name="Schwarz H."/>
            <person name="Herrmann C."/>
            <person name="Braun V."/>
        </authorList>
    </citation>
    <scope>NUCLEOTIDE SEQUENCE</scope>
</reference>
<evidence type="ECO:0000313" key="1">
    <source>
        <dbReference type="EMBL" id="CAJ42222.1"/>
    </source>
</evidence>
<dbReference type="KEGG" id="vg:3778816"/>
<keyword evidence="2" id="KW-1185">Reference proteome</keyword>
<name>Q333G6_9CAUD</name>
<gene>
    <name evidence="1" type="primary">rtp18</name>
</gene>
<evidence type="ECO:0000313" key="2">
    <source>
        <dbReference type="Proteomes" id="UP000001535"/>
    </source>
</evidence>
<organism evidence="1 2">
    <name type="scientific">Escherichia phage Rtp</name>
    <dbReference type="NCBI Taxonomy" id="2994041"/>
    <lineage>
        <taxon>Viruses</taxon>
        <taxon>Duplodnaviria</taxon>
        <taxon>Heunggongvirae</taxon>
        <taxon>Uroviricota</taxon>
        <taxon>Caudoviricetes</taxon>
        <taxon>Drexlerviridae</taxon>
        <taxon>Braunvirinae</taxon>
        <taxon>Rtpvirus</taxon>
        <taxon>Rtpvirus Rtp</taxon>
    </lineage>
</organism>
<dbReference type="Proteomes" id="UP000001535">
    <property type="component" value="Segment"/>
</dbReference>
<dbReference type="GeneID" id="3778816"/>
<proteinExistence type="predicted"/>
<accession>Q333G6</accession>
<sequence length="93" mass="10326">MGALVLTHRGDPLTRRRLKIITLKAIHKDGSEQVFEVHKFGYNVKSNRIDAVDDAGPFTICMGELISVVYAMNSRGSTVGRYFNTGIDRAKAE</sequence>
<dbReference type="RefSeq" id="YP_398962.1">
    <property type="nucleotide sequence ID" value="NC_007603.1"/>
</dbReference>